<dbReference type="KEGG" id="ppp:112278293"/>
<evidence type="ECO:0000256" key="6">
    <source>
        <dbReference type="ARBA" id="ARBA00022737"/>
    </source>
</evidence>
<evidence type="ECO:0000256" key="10">
    <source>
        <dbReference type="ARBA" id="ARBA00023163"/>
    </source>
</evidence>
<keyword evidence="7 13" id="KW-0156">Chromatin regulator</keyword>
<evidence type="ECO:0000256" key="12">
    <source>
        <dbReference type="PROSITE-ProRule" id="PRU00221"/>
    </source>
</evidence>
<dbReference type="InterPro" id="IPR036322">
    <property type="entry name" value="WD40_repeat_dom_sf"/>
</dbReference>
<dbReference type="Gramene" id="Pp3c27_1720V3.3">
    <property type="protein sequence ID" value="Pp3c27_1720V3.3"/>
    <property type="gene ID" value="Pp3c27_1720"/>
</dbReference>
<comment type="subcellular location">
    <subcellularLocation>
        <location evidence="1 13">Nucleus</location>
    </subcellularLocation>
</comment>
<dbReference type="OrthoDB" id="1741719at2759"/>
<dbReference type="EMBL" id="ABEU02000027">
    <property type="status" value="NOT_ANNOTATED_CDS"/>
    <property type="molecule type" value="Genomic_DNA"/>
</dbReference>
<feature type="repeat" description="WD" evidence="12">
    <location>
        <begin position="161"/>
        <end position="202"/>
    </location>
</feature>
<dbReference type="Gramene" id="Pp3c27_1720V3.2">
    <property type="protein sequence ID" value="Pp3c27_1720V3.2"/>
    <property type="gene ID" value="Pp3c27_1720"/>
</dbReference>
<dbReference type="PANTHER" id="PTHR13831:SF0">
    <property type="entry name" value="PROTEIN HIRA"/>
    <property type="match status" value="1"/>
</dbReference>
<feature type="repeat" description="WD" evidence="12">
    <location>
        <begin position="16"/>
        <end position="50"/>
    </location>
</feature>
<evidence type="ECO:0000256" key="2">
    <source>
        <dbReference type="ARBA" id="ARBA00007306"/>
    </source>
</evidence>
<reference evidence="16" key="3">
    <citation type="submission" date="2020-12" db="UniProtKB">
        <authorList>
            <consortium name="EnsemblPlants"/>
        </authorList>
    </citation>
    <scope>IDENTIFICATION</scope>
</reference>
<feature type="domain" description="CAF1B/HIR1 beta-propeller" evidence="15">
    <location>
        <begin position="15"/>
        <end position="374"/>
    </location>
</feature>
<dbReference type="SMART" id="SM00320">
    <property type="entry name" value="WD40"/>
    <property type="match status" value="6"/>
</dbReference>
<dbReference type="OMA" id="WVTHDGY"/>
<evidence type="ECO:0000256" key="13">
    <source>
        <dbReference type="RuleBase" id="RU364014"/>
    </source>
</evidence>
<dbReference type="Pfam" id="PF24105">
    <property type="entry name" value="Beta-prop_CAF1B_HIR1"/>
    <property type="match status" value="1"/>
</dbReference>
<dbReference type="InterPro" id="IPR011494">
    <property type="entry name" value="HIRA-like_C"/>
</dbReference>
<keyword evidence="4 13" id="KW-0678">Repressor</keyword>
<dbReference type="GO" id="GO:0005634">
    <property type="term" value="C:nucleus"/>
    <property type="evidence" value="ECO:0007669"/>
    <property type="project" value="UniProtKB-SubCell"/>
</dbReference>
<dbReference type="EnsemblPlants" id="Pp3c27_1720V3.2">
    <property type="protein sequence ID" value="Pp3c27_1720V3.2"/>
    <property type="gene ID" value="Pp3c27_1720"/>
</dbReference>
<gene>
    <name evidence="16" type="primary">LOC112278293</name>
</gene>
<keyword evidence="5 12" id="KW-0853">WD repeat</keyword>
<dbReference type="InterPro" id="IPR015943">
    <property type="entry name" value="WD40/YVTN_repeat-like_dom_sf"/>
</dbReference>
<evidence type="ECO:0000256" key="11">
    <source>
        <dbReference type="ARBA" id="ARBA00023242"/>
    </source>
</evidence>
<dbReference type="GO" id="GO:0006355">
    <property type="term" value="P:regulation of DNA-templated transcription"/>
    <property type="evidence" value="ECO:0007669"/>
    <property type="project" value="InterPro"/>
</dbReference>
<dbReference type="GO" id="GO:0006351">
    <property type="term" value="P:DNA-templated transcription"/>
    <property type="evidence" value="ECO:0007669"/>
    <property type="project" value="InterPro"/>
</dbReference>
<organism evidence="16 17">
    <name type="scientific">Physcomitrium patens</name>
    <name type="common">Spreading-leaved earth moss</name>
    <name type="synonym">Physcomitrella patens</name>
    <dbReference type="NCBI Taxonomy" id="3218"/>
    <lineage>
        <taxon>Eukaryota</taxon>
        <taxon>Viridiplantae</taxon>
        <taxon>Streptophyta</taxon>
        <taxon>Embryophyta</taxon>
        <taxon>Bryophyta</taxon>
        <taxon>Bryophytina</taxon>
        <taxon>Bryopsida</taxon>
        <taxon>Funariidae</taxon>
        <taxon>Funariales</taxon>
        <taxon>Funariaceae</taxon>
        <taxon>Physcomitrium</taxon>
    </lineage>
</organism>
<dbReference type="InterPro" id="IPR001680">
    <property type="entry name" value="WD40_rpt"/>
</dbReference>
<dbReference type="GO" id="GO:0000417">
    <property type="term" value="C:HIR complex"/>
    <property type="evidence" value="ECO:0000318"/>
    <property type="project" value="GO_Central"/>
</dbReference>
<dbReference type="EnsemblPlants" id="Pp3c27_1720V3.3">
    <property type="protein sequence ID" value="Pp3c27_1720V3.3"/>
    <property type="gene ID" value="Pp3c27_1720"/>
</dbReference>
<dbReference type="Pfam" id="PF07569">
    <property type="entry name" value="Hira"/>
    <property type="match status" value="1"/>
</dbReference>
<evidence type="ECO:0000256" key="1">
    <source>
        <dbReference type="ARBA" id="ARBA00004123"/>
    </source>
</evidence>
<dbReference type="SUPFAM" id="SSF50978">
    <property type="entry name" value="WD40 repeat-like"/>
    <property type="match status" value="1"/>
</dbReference>
<dbReference type="PROSITE" id="PS50294">
    <property type="entry name" value="WD_REPEATS_REGION"/>
    <property type="match status" value="2"/>
</dbReference>
<dbReference type="FunFam" id="2.130.10.10:FF:000827">
    <property type="entry name" value="Protein HIRA"/>
    <property type="match status" value="1"/>
</dbReference>
<dbReference type="GO" id="GO:0006338">
    <property type="term" value="P:chromatin remodeling"/>
    <property type="evidence" value="ECO:0000318"/>
    <property type="project" value="GO_Central"/>
</dbReference>
<comment type="function">
    <text evidence="13">Required for replication-independent chromatin assembly and for the periodic repression of histone gene transcription during the cell cycle.</text>
</comment>
<dbReference type="EnsemblPlants" id="Pp3c27_1720V3.5">
    <property type="protein sequence ID" value="Pp3c27_1720V3.5"/>
    <property type="gene ID" value="Pp3c27_1720"/>
</dbReference>
<evidence type="ECO:0000256" key="8">
    <source>
        <dbReference type="ARBA" id="ARBA00023015"/>
    </source>
</evidence>
<dbReference type="PROSITE" id="PS50082">
    <property type="entry name" value="WD_REPEATS_2"/>
    <property type="match status" value="3"/>
</dbReference>
<reference evidence="16 17" key="1">
    <citation type="journal article" date="2008" name="Science">
        <title>The Physcomitrella genome reveals evolutionary insights into the conquest of land by plants.</title>
        <authorList>
            <person name="Rensing S."/>
            <person name="Lang D."/>
            <person name="Zimmer A."/>
            <person name="Terry A."/>
            <person name="Salamov A."/>
            <person name="Shapiro H."/>
            <person name="Nishiyama T."/>
            <person name="Perroud P.-F."/>
            <person name="Lindquist E."/>
            <person name="Kamisugi Y."/>
            <person name="Tanahashi T."/>
            <person name="Sakakibara K."/>
            <person name="Fujita T."/>
            <person name="Oishi K."/>
            <person name="Shin-I T."/>
            <person name="Kuroki Y."/>
            <person name="Toyoda A."/>
            <person name="Suzuki Y."/>
            <person name="Hashimoto A."/>
            <person name="Yamaguchi K."/>
            <person name="Sugano A."/>
            <person name="Kohara Y."/>
            <person name="Fujiyama A."/>
            <person name="Anterola A."/>
            <person name="Aoki S."/>
            <person name="Ashton N."/>
            <person name="Barbazuk W.B."/>
            <person name="Barker E."/>
            <person name="Bennetzen J."/>
            <person name="Bezanilla M."/>
            <person name="Blankenship R."/>
            <person name="Cho S.H."/>
            <person name="Dutcher S."/>
            <person name="Estelle M."/>
            <person name="Fawcett J.A."/>
            <person name="Gundlach H."/>
            <person name="Hanada K."/>
            <person name="Heyl A."/>
            <person name="Hicks K.A."/>
            <person name="Hugh J."/>
            <person name="Lohr M."/>
            <person name="Mayer K."/>
            <person name="Melkozernov A."/>
            <person name="Murata T."/>
            <person name="Nelson D."/>
            <person name="Pils B."/>
            <person name="Prigge M."/>
            <person name="Reiss B."/>
            <person name="Renner T."/>
            <person name="Rombauts S."/>
            <person name="Rushton P."/>
            <person name="Sanderfoot A."/>
            <person name="Schween G."/>
            <person name="Shiu S.-H."/>
            <person name="Stueber K."/>
            <person name="Theodoulou F.L."/>
            <person name="Tu H."/>
            <person name="Van de Peer Y."/>
            <person name="Verrier P.J."/>
            <person name="Waters E."/>
            <person name="Wood A."/>
            <person name="Yang L."/>
            <person name="Cove D."/>
            <person name="Cuming A."/>
            <person name="Hasebe M."/>
            <person name="Lucas S."/>
            <person name="Mishler D.B."/>
            <person name="Reski R."/>
            <person name="Grigoriev I."/>
            <person name="Quatrano R.S."/>
            <person name="Boore J.L."/>
        </authorList>
    </citation>
    <scope>NUCLEOTIDE SEQUENCE [LARGE SCALE GENOMIC DNA]</scope>
    <source>
        <strain evidence="16 17">cv. Gransden 2004</strain>
    </source>
</reference>
<evidence type="ECO:0000256" key="9">
    <source>
        <dbReference type="ARBA" id="ARBA00023054"/>
    </source>
</evidence>
<dbReference type="CDD" id="cd00200">
    <property type="entry name" value="WD40"/>
    <property type="match status" value="1"/>
</dbReference>
<evidence type="ECO:0000256" key="7">
    <source>
        <dbReference type="ARBA" id="ARBA00022853"/>
    </source>
</evidence>
<dbReference type="SUPFAM" id="SSF101898">
    <property type="entry name" value="NHL repeat"/>
    <property type="match status" value="1"/>
</dbReference>
<dbReference type="Gene3D" id="2.130.10.10">
    <property type="entry name" value="YVTN repeat-like/Quinoprotein amine dehydrogenase"/>
    <property type="match status" value="2"/>
</dbReference>
<evidence type="ECO:0000259" key="14">
    <source>
        <dbReference type="Pfam" id="PF07569"/>
    </source>
</evidence>
<accession>A0A7I4D5M7</accession>
<keyword evidence="9" id="KW-0175">Coiled coil</keyword>
<reference evidence="16 17" key="2">
    <citation type="journal article" date="2018" name="Plant J.">
        <title>The Physcomitrella patens chromosome-scale assembly reveals moss genome structure and evolution.</title>
        <authorList>
            <person name="Lang D."/>
            <person name="Ullrich K.K."/>
            <person name="Murat F."/>
            <person name="Fuchs J."/>
            <person name="Jenkins J."/>
            <person name="Haas F.B."/>
            <person name="Piednoel M."/>
            <person name="Gundlach H."/>
            <person name="Van Bel M."/>
            <person name="Meyberg R."/>
            <person name="Vives C."/>
            <person name="Morata J."/>
            <person name="Symeonidi A."/>
            <person name="Hiss M."/>
            <person name="Muchero W."/>
            <person name="Kamisugi Y."/>
            <person name="Saleh O."/>
            <person name="Blanc G."/>
            <person name="Decker E.L."/>
            <person name="van Gessel N."/>
            <person name="Grimwood J."/>
            <person name="Hayes R.D."/>
            <person name="Graham S.W."/>
            <person name="Gunter L.E."/>
            <person name="McDaniel S.F."/>
            <person name="Hoernstein S.N.W."/>
            <person name="Larsson A."/>
            <person name="Li F.W."/>
            <person name="Perroud P.F."/>
            <person name="Phillips J."/>
            <person name="Ranjan P."/>
            <person name="Rokshar D.S."/>
            <person name="Rothfels C.J."/>
            <person name="Schneider L."/>
            <person name="Shu S."/>
            <person name="Stevenson D.W."/>
            <person name="Thummler F."/>
            <person name="Tillich M."/>
            <person name="Villarreal Aguilar J.C."/>
            <person name="Widiez T."/>
            <person name="Wong G.K."/>
            <person name="Wymore A."/>
            <person name="Zhang Y."/>
            <person name="Zimmer A.D."/>
            <person name="Quatrano R.S."/>
            <person name="Mayer K.F.X."/>
            <person name="Goodstein D."/>
            <person name="Casacuberta J.M."/>
            <person name="Vandepoele K."/>
            <person name="Reski R."/>
            <person name="Cuming A.C."/>
            <person name="Tuskan G.A."/>
            <person name="Maumus F."/>
            <person name="Salse J."/>
            <person name="Schmutz J."/>
            <person name="Rensing S.A."/>
        </authorList>
    </citation>
    <scope>NUCLEOTIDE SEQUENCE [LARGE SCALE GENOMIC DNA]</scope>
    <source>
        <strain evidence="16 17">cv. Gransden 2004</strain>
    </source>
</reference>
<feature type="domain" description="Protein HIRA-like C-terminal" evidence="14">
    <location>
        <begin position="741"/>
        <end position="942"/>
    </location>
</feature>
<dbReference type="InterPro" id="IPR031120">
    <property type="entry name" value="HIR1-like"/>
</dbReference>
<dbReference type="AlphaFoldDB" id="A0A7I4D5M7"/>
<keyword evidence="8 13" id="KW-0805">Transcription regulation</keyword>
<evidence type="ECO:0000256" key="3">
    <source>
        <dbReference type="ARBA" id="ARBA00021597"/>
    </source>
</evidence>
<dbReference type="InterPro" id="IPR055410">
    <property type="entry name" value="Beta-prop_CAF1B_HIR1"/>
</dbReference>
<keyword evidence="10 13" id="KW-0804">Transcription</keyword>
<sequence>MIVEKPTWLRHAGLQIFSVDTQPNGLRFATAGGDHKVRIWNMKPLAEKETDSDTKLLATLRDHFGSVNCVRWAKCGQKIASGSDDQVVYIHEKRPGSGTTEFGSGEPPDVENWKVLLTLRGHSADVVDLGWSPDDTQLASCSLDNSIRIWQTSTGALLSVLTGHQSLVKGLTWDPIGSFLATQSDDKSVIIWRTSNWSMVKKVEGPWEKTVGSTFFRRLGWSPCGHFIATTHGFQNPSHTAPVLERGEWMASFDFVGHNAPVVAVRFNHSMFRKVKKAPADGAVDVAGNGAILGAANGTSSKTKEPPPYNVIAIGSQDCCISVWTTGSPRPVFIGKHFFQQSVVDLSWSPDGYTLFCCSLDGSVASFQFERKELGEKISDAEMEEFKKSRYGDLRVRQATVAESPAQLMLEAAAAKQWGSGNASNANTIDSTKAVSQAENGAVTAEVPKKVLTKPPSAPAPEVPIKVPTKPPSAPALGADVRNGSLVPSVPLLTPRVNPSPVKQTEYRRADGRRRIIPEPLGPPRGDDVFGNGALHSTIKNDSVTITADARKEDLGSIGLKSSESAFKRKLPEDYVKPDMPPAKRSNGSALNEALAPAACCSSAAVVAIGVGNEGPPNIASGGVQADVVVPAEKMTTPEGVLSIRIREPEGAGGEDSKNRAPIYLEARPADCTSNLGSVLGSTAPISIRESSAKAKIICSQGGEVRWCDYLVSMPTALAGNSNFWAVACGDGSLQIYTKAGRRAQPSLMLGSAAAFMDCDENWKLMVVTRNGSLYLWDLQESRRLLHESLGPLLNSTSANSMLASNGTMKLVSARLSKAGAPLVVLANRHAFIFNSSMCCWLRVADDTFPASNFVSAWPDADDGELANLQAGVAVAAGPSFLWNRMSLSEEKWQTRVHLEVQMSSALALKSASEYRRCLVAYARCLSKESDEARLRELCEELLGPVGSVGKLQLSKPDILGMSKRELLKGIVLPAMASNRAIQRLLNEFVDLVTECEAAEKALEPGGSIL</sequence>
<evidence type="ECO:0000313" key="17">
    <source>
        <dbReference type="Proteomes" id="UP000006727"/>
    </source>
</evidence>
<dbReference type="Proteomes" id="UP000006727">
    <property type="component" value="Chromosome 27"/>
</dbReference>
<keyword evidence="6 13" id="KW-0677">Repeat</keyword>
<evidence type="ECO:0000259" key="15">
    <source>
        <dbReference type="Pfam" id="PF24105"/>
    </source>
</evidence>
<keyword evidence="11 13" id="KW-0539">Nucleus</keyword>
<feature type="repeat" description="WD" evidence="12">
    <location>
        <begin position="119"/>
        <end position="160"/>
    </location>
</feature>
<dbReference type="RefSeq" id="XP_024367315.1">
    <property type="nucleotide sequence ID" value="XM_024511547.2"/>
</dbReference>
<evidence type="ECO:0000256" key="4">
    <source>
        <dbReference type="ARBA" id="ARBA00022491"/>
    </source>
</evidence>
<proteinExistence type="inferred from homology"/>
<comment type="similarity">
    <text evidence="2 13">Belongs to the WD repeat HIR1 family.</text>
</comment>
<evidence type="ECO:0000256" key="5">
    <source>
        <dbReference type="ARBA" id="ARBA00022574"/>
    </source>
</evidence>
<dbReference type="Gramene" id="Pp3c27_1720V3.5">
    <property type="protein sequence ID" value="Pp3c27_1720V3.5"/>
    <property type="gene ID" value="Pp3c27_1720"/>
</dbReference>
<keyword evidence="17" id="KW-1185">Reference proteome</keyword>
<dbReference type="GeneID" id="112278293"/>
<name>A0A7I4D5M7_PHYPA</name>
<evidence type="ECO:0000313" key="16">
    <source>
        <dbReference type="EnsemblPlants" id="Pp3c27_1720V3.3"/>
    </source>
</evidence>
<dbReference type="PANTHER" id="PTHR13831">
    <property type="entry name" value="MEMBER OF THE HIR1 FAMILY OF WD-REPEAT PROTEINS"/>
    <property type="match status" value="1"/>
</dbReference>
<dbReference type="GO" id="GO:0000785">
    <property type="term" value="C:chromatin"/>
    <property type="evidence" value="ECO:0000318"/>
    <property type="project" value="GO_Central"/>
</dbReference>
<protein>
    <recommendedName>
        <fullName evidence="3 13">Protein HIRA</fullName>
    </recommendedName>
</protein>